<gene>
    <name evidence="2" type="ORF">C7I84_18920</name>
</gene>
<feature type="region of interest" description="Disordered" evidence="1">
    <location>
        <begin position="1"/>
        <end position="20"/>
    </location>
</feature>
<keyword evidence="3" id="KW-1185">Reference proteome</keyword>
<organism evidence="2 3">
    <name type="scientific">Kumtagia ephedrae</name>
    <dbReference type="NCBI Taxonomy" id="2116701"/>
    <lineage>
        <taxon>Bacteria</taxon>
        <taxon>Pseudomonadati</taxon>
        <taxon>Pseudomonadota</taxon>
        <taxon>Alphaproteobacteria</taxon>
        <taxon>Hyphomicrobiales</taxon>
        <taxon>Phyllobacteriaceae</taxon>
        <taxon>Kumtagia</taxon>
    </lineage>
</organism>
<feature type="region of interest" description="Disordered" evidence="1">
    <location>
        <begin position="54"/>
        <end position="75"/>
    </location>
</feature>
<accession>A0A2P7S3D8</accession>
<reference evidence="2 3" key="1">
    <citation type="submission" date="2018-03" db="EMBL/GenBank/DDBJ databases">
        <title>The draft genome of Mesorhizobium sp. 6GN-30.</title>
        <authorList>
            <person name="Liu L."/>
            <person name="Li L."/>
            <person name="Wang T."/>
            <person name="Zhang X."/>
            <person name="Liang L."/>
        </authorList>
    </citation>
    <scope>NUCLEOTIDE SEQUENCE [LARGE SCALE GENOMIC DNA]</scope>
    <source>
        <strain evidence="2 3">6GN30</strain>
    </source>
</reference>
<evidence type="ECO:0000256" key="1">
    <source>
        <dbReference type="SAM" id="MobiDB-lite"/>
    </source>
</evidence>
<evidence type="ECO:0000313" key="2">
    <source>
        <dbReference type="EMBL" id="PSJ56951.1"/>
    </source>
</evidence>
<protein>
    <submittedName>
        <fullName evidence="2">Uncharacterized protein</fullName>
    </submittedName>
</protein>
<proteinExistence type="predicted"/>
<dbReference type="EMBL" id="PXYK01000019">
    <property type="protein sequence ID" value="PSJ56951.1"/>
    <property type="molecule type" value="Genomic_DNA"/>
</dbReference>
<evidence type="ECO:0000313" key="3">
    <source>
        <dbReference type="Proteomes" id="UP000241229"/>
    </source>
</evidence>
<dbReference type="Proteomes" id="UP000241229">
    <property type="component" value="Unassembled WGS sequence"/>
</dbReference>
<dbReference type="AlphaFoldDB" id="A0A2P7S3D8"/>
<dbReference type="RefSeq" id="WP_133170120.1">
    <property type="nucleotide sequence ID" value="NZ_PXYK01000019.1"/>
</dbReference>
<sequence length="75" mass="8206">MAKAAAPKTTKRVRNAAAGKTSDGVVILMPAVPPRSFTYREIKKTIDFVKDRARLAEQEPAQQDGGVRPKRSAQQ</sequence>
<comment type="caution">
    <text evidence="2">The sequence shown here is derived from an EMBL/GenBank/DDBJ whole genome shotgun (WGS) entry which is preliminary data.</text>
</comment>
<name>A0A2P7S3D8_9HYPH</name>